<keyword evidence="9" id="KW-1185">Reference proteome</keyword>
<keyword evidence="3" id="KW-0812">Transmembrane</keyword>
<evidence type="ECO:0000259" key="6">
    <source>
        <dbReference type="Pfam" id="PF14075"/>
    </source>
</evidence>
<feature type="compositionally biased region" description="Low complexity" evidence="2">
    <location>
        <begin position="1551"/>
        <end position="1562"/>
    </location>
</feature>
<reference evidence="7" key="1">
    <citation type="submission" date="2021-02" db="EMBL/GenBank/DDBJ databases">
        <authorList>
            <person name="Nowell W R."/>
        </authorList>
    </citation>
    <scope>NUCLEOTIDE SEQUENCE</scope>
</reference>
<organism evidence="7 10">
    <name type="scientific">Adineta ricciae</name>
    <name type="common">Rotifer</name>
    <dbReference type="NCBI Taxonomy" id="249248"/>
    <lineage>
        <taxon>Eukaryota</taxon>
        <taxon>Metazoa</taxon>
        <taxon>Spiralia</taxon>
        <taxon>Gnathifera</taxon>
        <taxon>Rotifera</taxon>
        <taxon>Eurotatoria</taxon>
        <taxon>Bdelloidea</taxon>
        <taxon>Adinetida</taxon>
        <taxon>Adinetidae</taxon>
        <taxon>Adineta</taxon>
    </lineage>
</organism>
<keyword evidence="3" id="KW-1133">Transmembrane helix</keyword>
<dbReference type="Proteomes" id="UP000663852">
    <property type="component" value="Unassembled WGS sequence"/>
</dbReference>
<keyword evidence="4" id="KW-0732">Signal</keyword>
<feature type="compositionally biased region" description="Low complexity" evidence="2">
    <location>
        <begin position="1339"/>
        <end position="1354"/>
    </location>
</feature>
<dbReference type="InterPro" id="IPR016187">
    <property type="entry name" value="CTDL_fold"/>
</dbReference>
<feature type="compositionally biased region" description="Low complexity" evidence="2">
    <location>
        <begin position="1532"/>
        <end position="1544"/>
    </location>
</feature>
<comment type="caution">
    <text evidence="7">The sequence shown here is derived from an EMBL/GenBank/DDBJ whole genome shotgun (WGS) entry which is preliminary data.</text>
</comment>
<keyword evidence="1" id="KW-0597">Phosphoprotein</keyword>
<dbReference type="Pfam" id="PF08729">
    <property type="entry name" value="HUN"/>
    <property type="match status" value="1"/>
</dbReference>
<feature type="compositionally biased region" description="Low complexity" evidence="2">
    <location>
        <begin position="1420"/>
        <end position="1446"/>
    </location>
</feature>
<feature type="compositionally biased region" description="Polar residues" evidence="2">
    <location>
        <begin position="1250"/>
        <end position="1259"/>
    </location>
</feature>
<feature type="domain" description="Ubinuclein middle" evidence="6">
    <location>
        <begin position="1029"/>
        <end position="1228"/>
    </location>
</feature>
<feature type="region of interest" description="Disordered" evidence="2">
    <location>
        <begin position="1651"/>
        <end position="1678"/>
    </location>
</feature>
<feature type="region of interest" description="Disordered" evidence="2">
    <location>
        <begin position="1414"/>
        <end position="1461"/>
    </location>
</feature>
<dbReference type="InterPro" id="IPR026947">
    <property type="entry name" value="UBN_middle_dom"/>
</dbReference>
<feature type="compositionally biased region" description="Polar residues" evidence="2">
    <location>
        <begin position="1447"/>
        <end position="1461"/>
    </location>
</feature>
<feature type="compositionally biased region" description="Polar residues" evidence="2">
    <location>
        <begin position="1519"/>
        <end position="1528"/>
    </location>
</feature>
<feature type="compositionally biased region" description="Polar residues" evidence="2">
    <location>
        <begin position="1285"/>
        <end position="1320"/>
    </location>
</feature>
<feature type="compositionally biased region" description="Basic and acidic residues" evidence="2">
    <location>
        <begin position="935"/>
        <end position="968"/>
    </location>
</feature>
<evidence type="ECO:0000259" key="5">
    <source>
        <dbReference type="Pfam" id="PF08729"/>
    </source>
</evidence>
<evidence type="ECO:0000313" key="8">
    <source>
        <dbReference type="EMBL" id="CAF1438888.1"/>
    </source>
</evidence>
<feature type="compositionally biased region" description="Basic and acidic residues" evidence="2">
    <location>
        <begin position="888"/>
        <end position="901"/>
    </location>
</feature>
<dbReference type="SUPFAM" id="SSF56436">
    <property type="entry name" value="C-type lectin-like"/>
    <property type="match status" value="1"/>
</dbReference>
<feature type="region of interest" description="Disordered" evidence="2">
    <location>
        <begin position="1494"/>
        <end position="1611"/>
    </location>
</feature>
<name>A0A815EYN1_ADIRI</name>
<feature type="compositionally biased region" description="Low complexity" evidence="2">
    <location>
        <begin position="1503"/>
        <end position="1518"/>
    </location>
</feature>
<evidence type="ECO:0000256" key="3">
    <source>
        <dbReference type="SAM" id="Phobius"/>
    </source>
</evidence>
<feature type="compositionally biased region" description="Low complexity" evidence="2">
    <location>
        <begin position="1571"/>
        <end position="1590"/>
    </location>
</feature>
<feature type="compositionally biased region" description="Basic and acidic residues" evidence="2">
    <location>
        <begin position="992"/>
        <end position="1004"/>
    </location>
</feature>
<dbReference type="OrthoDB" id="10000522at2759"/>
<evidence type="ECO:0000256" key="4">
    <source>
        <dbReference type="SAM" id="SignalP"/>
    </source>
</evidence>
<feature type="compositionally biased region" description="Polar residues" evidence="2">
    <location>
        <begin position="1373"/>
        <end position="1389"/>
    </location>
</feature>
<evidence type="ECO:0000313" key="7">
    <source>
        <dbReference type="EMBL" id="CAF1318414.1"/>
    </source>
</evidence>
<dbReference type="Pfam" id="PF14075">
    <property type="entry name" value="UBN_AB"/>
    <property type="match status" value="1"/>
</dbReference>
<feature type="region of interest" description="Disordered" evidence="2">
    <location>
        <begin position="859"/>
        <end position="1004"/>
    </location>
</feature>
<feature type="region of interest" description="Disordered" evidence="2">
    <location>
        <begin position="1239"/>
        <end position="1390"/>
    </location>
</feature>
<feature type="compositionally biased region" description="Low complexity" evidence="2">
    <location>
        <begin position="1659"/>
        <end position="1678"/>
    </location>
</feature>
<feature type="signal peptide" evidence="4">
    <location>
        <begin position="1"/>
        <end position="16"/>
    </location>
</feature>
<dbReference type="EMBL" id="CAJNOR010003693">
    <property type="protein sequence ID" value="CAF1438888.1"/>
    <property type="molecule type" value="Genomic_DNA"/>
</dbReference>
<evidence type="ECO:0000313" key="10">
    <source>
        <dbReference type="Proteomes" id="UP000663852"/>
    </source>
</evidence>
<accession>A0A815EYN1</accession>
<feature type="domain" description="Hpc2-related" evidence="5">
    <location>
        <begin position="869"/>
        <end position="898"/>
    </location>
</feature>
<gene>
    <name evidence="7" type="ORF">EDS130_LOCUS31528</name>
    <name evidence="8" type="ORF">XAT740_LOCUS36196</name>
</gene>
<sequence length="1678" mass="187050">MFFSLVFLYGIHLVIALSSVEDLAVTKHFQIGCLTLKSNKQFIVTNLQENHLLPYQTYSSSNMSVGLCFRLCRRWLILLDKQNTTCICLSTLSKLYELNEHLGEYLSDHNCPDTSVQIYSITKDSTPLPLLTSSVSDDWSFDGCYELENIQYVRMTIPLTNFDFATALDRCRKHCWMLHGANYYAYFLSRKKSCYCLPIEFPPPIKTAAIRKPLTHCSFLPSICQGFGNSCRQYYSETNVDTLVKIDVHHYCSSIEPGAFAFDRIFYRCLKLVTLRRFISISTINYDQKCSPITIKTREQWNYLIHSSWVTNTNLFIQIDRNSTYLYRDLFKSNSLVSSSNLLCVVIKRTDSNAVLGELIQCLLARPPGSVLCAQKPYPSAIPHDEEFQNTNVGPEISTNETLTCPPEFALFNRMCYYADPSLTYGIQAGEQICASQHSNSTLVTFNSHEWANVNVSRFLGRTFNDILLEFFYYILEKKLPMGTELTANRNQQIRLLLGDKISPEKCFLRYFTRSIGGFSLIDSCTNGGYPICQTEPMRMKVSSTTLIPTAITPINTSSIEQMTTQIIPLNSTTSSLIFTNESNNISSCDNCTANSIRNDEDSVDNQTKIYPESYMNSTKAIIQPISTLKAHVKYRPLVLILTGPVLGLIILILGVALLIWRVRQSTESYSIRNSFLAYQRTKRSSTTATVSDVPTTPVIIYNRTKPKRQSAGESGSSLLSHHFLPDDDTIELYATTKTPLIDSIPEEPCSTNMSLTGKKTRDPSHLPTLSYEIKLNLPVSVDSKPQEISFLDLIANDTRFKNDKESLELVLSSYVKACGKQSVKEILAERDTTVDENASLSDIIHALMDYNDQQNANLGVGYNDPEDDDSFIDDSTAAQDIIPRNMTNERDGFYVNEKHQPINARYLSDPSESESEEEEDDDSDDDDDDDESSESEKDEKQTKKTTDREDDGNDKAAKKSKTVDDIATKPSTVKRKRSVSEVTAPNLPVSLDDKTKSHKPVEEPVKKIQKLAETIPVQSTSDAVSYVLPNEMESDVKPCIDKLVKLIVSESTMNNKQKKIERLFHPTICRELLDLVKKLHRHTNAHRQLAFDILSTKTGICAQILVTRARLILLNDYEPSAPLSSLSEMKNKLKAEINRSLEIHIQAHNQAVKEWQQKMAENPSKDKNRGPRKNFRLYKTINELIIRCLDRKLESMTVLDLESLELFLHDQIVPLWEKSGWMTAKKITSEVIRLEYRPLKDPNPPPVPSSQANRTTPLSPAAERVKKDSTAIPLLPAPPLPGKVSNTHVSPTKPVQQQTAIKTNENKSLNHISSNSNPLKTVELATRVSTNVVKQHTSRPSPTGSTSSQSSEQSSHKSSKIDLNRSLVKPSIASQPETATKRNSTPNLPSVLDLTMDIFSQFKKQPDELLLAPHKAHSHSSSNKDPSSSSYRSSLSSSSSSSSHSKQQQQQFATKLPSEKSSASSFLKDALMISASSSSSPKMSSSPLAVDNMLSKSHHSPKSTPSTSASASKPSATVQSSTPNPHRSSGSHKSSSSRSSVDFSSHKNEQQIQQQKTSSSSNRSQANVGSSSTSKSSSVSPASRRSTSTFTGTHESQSNRSHTSSMAIPSSLPQSLQWDTATLQLAAAALSNPQLLSSTMFDPTLFNSMFGTAPSIVSSNQSSSSRQQQSNNNNRRS</sequence>
<protein>
    <submittedName>
        <fullName evidence="7">Uncharacterized protein</fullName>
    </submittedName>
</protein>
<dbReference type="EMBL" id="CAJNOJ010000232">
    <property type="protein sequence ID" value="CAF1318414.1"/>
    <property type="molecule type" value="Genomic_DNA"/>
</dbReference>
<feature type="compositionally biased region" description="Acidic residues" evidence="2">
    <location>
        <begin position="912"/>
        <end position="934"/>
    </location>
</feature>
<feature type="compositionally biased region" description="Polar residues" evidence="2">
    <location>
        <begin position="1591"/>
        <end position="1611"/>
    </location>
</feature>
<evidence type="ECO:0000256" key="1">
    <source>
        <dbReference type="ARBA" id="ARBA00022553"/>
    </source>
</evidence>
<feature type="chain" id="PRO_5036411546" evidence="4">
    <location>
        <begin position="17"/>
        <end position="1678"/>
    </location>
</feature>
<dbReference type="InterPro" id="IPR014840">
    <property type="entry name" value="HRD"/>
</dbReference>
<proteinExistence type="predicted"/>
<feature type="transmembrane region" description="Helical" evidence="3">
    <location>
        <begin position="638"/>
        <end position="661"/>
    </location>
</feature>
<evidence type="ECO:0000256" key="2">
    <source>
        <dbReference type="SAM" id="MobiDB-lite"/>
    </source>
</evidence>
<evidence type="ECO:0000313" key="9">
    <source>
        <dbReference type="Proteomes" id="UP000663828"/>
    </source>
</evidence>
<keyword evidence="3" id="KW-0472">Membrane</keyword>
<dbReference type="Proteomes" id="UP000663828">
    <property type="component" value="Unassembled WGS sequence"/>
</dbReference>